<dbReference type="AlphaFoldDB" id="A0A8S4QH41"/>
<organism evidence="1 2">
    <name type="scientific">Pararge aegeria aegeria</name>
    <dbReference type="NCBI Taxonomy" id="348720"/>
    <lineage>
        <taxon>Eukaryota</taxon>
        <taxon>Metazoa</taxon>
        <taxon>Ecdysozoa</taxon>
        <taxon>Arthropoda</taxon>
        <taxon>Hexapoda</taxon>
        <taxon>Insecta</taxon>
        <taxon>Pterygota</taxon>
        <taxon>Neoptera</taxon>
        <taxon>Endopterygota</taxon>
        <taxon>Lepidoptera</taxon>
        <taxon>Glossata</taxon>
        <taxon>Ditrysia</taxon>
        <taxon>Papilionoidea</taxon>
        <taxon>Nymphalidae</taxon>
        <taxon>Satyrinae</taxon>
        <taxon>Satyrini</taxon>
        <taxon>Parargina</taxon>
        <taxon>Pararge</taxon>
    </lineage>
</organism>
<keyword evidence="2" id="KW-1185">Reference proteome</keyword>
<accession>A0A8S4QH41</accession>
<protein>
    <submittedName>
        <fullName evidence="1">Jg23987 protein</fullName>
    </submittedName>
</protein>
<dbReference type="EMBL" id="CAKXAJ010007753">
    <property type="protein sequence ID" value="CAH2210565.1"/>
    <property type="molecule type" value="Genomic_DNA"/>
</dbReference>
<gene>
    <name evidence="1" type="primary">jg23987</name>
    <name evidence="1" type="ORF">PAEG_LOCUS2455</name>
</gene>
<evidence type="ECO:0000313" key="2">
    <source>
        <dbReference type="Proteomes" id="UP000838756"/>
    </source>
</evidence>
<sequence>MDLGCHFYVNYIKRALLHPAARENCGGGAREWNSHGRLAAPRDAVARQSVYLRPLASEDESLFHAYATYYAAAIFADRVGFCRTASSADRKAVPSFSYACLPSVIGVSNPVIAIIKCQKSFTGRRTNFETLHTQSLGL</sequence>
<dbReference type="Proteomes" id="UP000838756">
    <property type="component" value="Unassembled WGS sequence"/>
</dbReference>
<name>A0A8S4QH41_9NEOP</name>
<reference evidence="1" key="1">
    <citation type="submission" date="2022-03" db="EMBL/GenBank/DDBJ databases">
        <authorList>
            <person name="Lindestad O."/>
        </authorList>
    </citation>
    <scope>NUCLEOTIDE SEQUENCE</scope>
</reference>
<proteinExistence type="predicted"/>
<comment type="caution">
    <text evidence="1">The sequence shown here is derived from an EMBL/GenBank/DDBJ whole genome shotgun (WGS) entry which is preliminary data.</text>
</comment>
<evidence type="ECO:0000313" key="1">
    <source>
        <dbReference type="EMBL" id="CAH2210565.1"/>
    </source>
</evidence>